<feature type="compositionally biased region" description="Polar residues" evidence="1">
    <location>
        <begin position="1"/>
        <end position="13"/>
    </location>
</feature>
<reference evidence="3" key="1">
    <citation type="journal article" date="2015" name="Genome Announc.">
        <title>Draft whole-genome sequence of the biocontrol agent Trichoderma harzianum T6776.</title>
        <authorList>
            <person name="Baroncelli R."/>
            <person name="Piaggeschi G."/>
            <person name="Fiorini L."/>
            <person name="Bertolini E."/>
            <person name="Zapparata A."/>
            <person name="Pe M.E."/>
            <person name="Sarrocco S."/>
            <person name="Vannacci G."/>
        </authorList>
    </citation>
    <scope>NUCLEOTIDE SEQUENCE [LARGE SCALE GENOMIC DNA]</scope>
    <source>
        <strain evidence="3">T6776</strain>
    </source>
</reference>
<evidence type="ECO:0000313" key="2">
    <source>
        <dbReference type="EMBL" id="KKP00733.1"/>
    </source>
</evidence>
<dbReference type="AlphaFoldDB" id="A0A0F9XJV7"/>
<protein>
    <submittedName>
        <fullName evidence="2">Uncharacterized protein</fullName>
    </submittedName>
</protein>
<evidence type="ECO:0000256" key="1">
    <source>
        <dbReference type="SAM" id="MobiDB-lite"/>
    </source>
</evidence>
<dbReference type="Proteomes" id="UP000034112">
    <property type="component" value="Unassembled WGS sequence"/>
</dbReference>
<feature type="region of interest" description="Disordered" evidence="1">
    <location>
        <begin position="61"/>
        <end position="95"/>
    </location>
</feature>
<evidence type="ECO:0000313" key="3">
    <source>
        <dbReference type="Proteomes" id="UP000034112"/>
    </source>
</evidence>
<gene>
    <name evidence="2" type="ORF">THAR02_07159</name>
</gene>
<proteinExistence type="predicted"/>
<sequence length="127" mass="13846">MANQTSQPPQQTAAHPLPYAPPRLHGPQSPPSRPRTLAPRPKTSLRRLVLVLVRLRRPCGGAPGRIPGHDQSHAAGRRQLLHGGPQAGLGSHGAVGRRRISCRQGEFNKVFMNAYPHDTLLLPICKM</sequence>
<organism evidence="2 3">
    <name type="scientific">Trichoderma harzianum</name>
    <name type="common">Hypocrea lixii</name>
    <dbReference type="NCBI Taxonomy" id="5544"/>
    <lineage>
        <taxon>Eukaryota</taxon>
        <taxon>Fungi</taxon>
        <taxon>Dikarya</taxon>
        <taxon>Ascomycota</taxon>
        <taxon>Pezizomycotina</taxon>
        <taxon>Sordariomycetes</taxon>
        <taxon>Hypocreomycetidae</taxon>
        <taxon>Hypocreales</taxon>
        <taxon>Hypocreaceae</taxon>
        <taxon>Trichoderma</taxon>
    </lineage>
</organism>
<name>A0A0F9XJV7_TRIHA</name>
<comment type="caution">
    <text evidence="2">The sequence shown here is derived from an EMBL/GenBank/DDBJ whole genome shotgun (WGS) entry which is preliminary data.</text>
</comment>
<feature type="region of interest" description="Disordered" evidence="1">
    <location>
        <begin position="1"/>
        <end position="43"/>
    </location>
</feature>
<dbReference type="EMBL" id="JOKZ01000233">
    <property type="protein sequence ID" value="KKP00733.1"/>
    <property type="molecule type" value="Genomic_DNA"/>
</dbReference>
<accession>A0A0F9XJV7</accession>